<sequence length="82" mass="8423">MAAATSTCHAPSSEKVLTVEEGIALVKECSAAKTTAALQWRWMGNYGSVYDVTAVANSAGVGPGALIAIPSPSGLIPAFMYY</sequence>
<accession>A0A136PZJ3</accession>
<keyword evidence="2" id="KW-1185">Reference proteome</keyword>
<proteinExistence type="predicted"/>
<dbReference type="Proteomes" id="UP000070620">
    <property type="component" value="Unassembled WGS sequence"/>
</dbReference>
<evidence type="ECO:0000313" key="2">
    <source>
        <dbReference type="Proteomes" id="UP000070620"/>
    </source>
</evidence>
<protein>
    <submittedName>
        <fullName evidence="1">Uncharacterized protein</fullName>
    </submittedName>
</protein>
<name>A0A136PZJ3_9ACTN</name>
<dbReference type="EMBL" id="LRQV01000002">
    <property type="protein sequence ID" value="KXK63869.1"/>
    <property type="molecule type" value="Genomic_DNA"/>
</dbReference>
<reference evidence="1 2" key="1">
    <citation type="submission" date="2016-01" db="EMBL/GenBank/DDBJ databases">
        <title>Whole genome sequence and analysis of Micromonospora rosaria DSM 803, which can produce antibacterial substance rosamicin.</title>
        <authorList>
            <person name="Yang H."/>
            <person name="He X."/>
            <person name="Zhu D."/>
        </authorList>
    </citation>
    <scope>NUCLEOTIDE SEQUENCE [LARGE SCALE GENOMIC DNA]</scope>
    <source>
        <strain evidence="1 2">DSM 803</strain>
    </source>
</reference>
<comment type="caution">
    <text evidence="1">The sequence shown here is derived from an EMBL/GenBank/DDBJ whole genome shotgun (WGS) entry which is preliminary data.</text>
</comment>
<dbReference type="AlphaFoldDB" id="A0A136PZJ3"/>
<gene>
    <name evidence="1" type="ORF">AWW66_01015</name>
</gene>
<evidence type="ECO:0000313" key="1">
    <source>
        <dbReference type="EMBL" id="KXK63869.1"/>
    </source>
</evidence>
<organism evidence="1 2">
    <name type="scientific">Micromonospora rosaria</name>
    <dbReference type="NCBI Taxonomy" id="47874"/>
    <lineage>
        <taxon>Bacteria</taxon>
        <taxon>Bacillati</taxon>
        <taxon>Actinomycetota</taxon>
        <taxon>Actinomycetes</taxon>
        <taxon>Micromonosporales</taxon>
        <taxon>Micromonosporaceae</taxon>
        <taxon>Micromonospora</taxon>
    </lineage>
</organism>